<dbReference type="EMBL" id="MJBS01000112">
    <property type="protein sequence ID" value="OHE93768.1"/>
    <property type="molecule type" value="Genomic_DNA"/>
</dbReference>
<comment type="caution">
    <text evidence="2">The sequence shown here is derived from an EMBL/GenBank/DDBJ whole genome shotgun (WGS) entry which is preliminary data.</text>
</comment>
<name>A0A1G4AX73_9PEZI</name>
<dbReference type="RefSeq" id="XP_022470932.1">
    <property type="nucleotide sequence ID" value="XM_022622521.1"/>
</dbReference>
<feature type="region of interest" description="Disordered" evidence="1">
    <location>
        <begin position="43"/>
        <end position="113"/>
    </location>
</feature>
<reference evidence="2 3" key="1">
    <citation type="submission" date="2016-09" db="EMBL/GenBank/DDBJ databases">
        <authorList>
            <person name="Capua I."/>
            <person name="De Benedictis P."/>
            <person name="Joannis T."/>
            <person name="Lombin L.H."/>
            <person name="Cattoli G."/>
        </authorList>
    </citation>
    <scope>NUCLEOTIDE SEQUENCE [LARGE SCALE GENOMIC DNA]</scope>
    <source>
        <strain evidence="2 3">IMI 309357</strain>
    </source>
</reference>
<dbReference type="GeneID" id="34564031"/>
<dbReference type="AlphaFoldDB" id="A0A1G4AX73"/>
<feature type="compositionally biased region" description="Low complexity" evidence="1">
    <location>
        <begin position="202"/>
        <end position="212"/>
    </location>
</feature>
<evidence type="ECO:0000313" key="2">
    <source>
        <dbReference type="EMBL" id="OHE93768.1"/>
    </source>
</evidence>
<dbReference type="OrthoDB" id="10665598at2759"/>
<accession>A0A1G4AX73</accession>
<keyword evidence="3" id="KW-1185">Reference proteome</keyword>
<evidence type="ECO:0000256" key="1">
    <source>
        <dbReference type="SAM" id="MobiDB-lite"/>
    </source>
</evidence>
<feature type="region of interest" description="Disordered" evidence="1">
    <location>
        <begin position="202"/>
        <end position="228"/>
    </location>
</feature>
<proteinExistence type="predicted"/>
<protein>
    <submittedName>
        <fullName evidence="2">Uncharacterized protein</fullName>
    </submittedName>
</protein>
<feature type="compositionally biased region" description="Basic residues" evidence="1">
    <location>
        <begin position="97"/>
        <end position="106"/>
    </location>
</feature>
<gene>
    <name evidence="2" type="ORF">CORC01_10894</name>
</gene>
<organism evidence="2 3">
    <name type="scientific">Colletotrichum orchidophilum</name>
    <dbReference type="NCBI Taxonomy" id="1209926"/>
    <lineage>
        <taxon>Eukaryota</taxon>
        <taxon>Fungi</taxon>
        <taxon>Dikarya</taxon>
        <taxon>Ascomycota</taxon>
        <taxon>Pezizomycotina</taxon>
        <taxon>Sordariomycetes</taxon>
        <taxon>Hypocreomycetidae</taxon>
        <taxon>Glomerellales</taxon>
        <taxon>Glomerellaceae</taxon>
        <taxon>Colletotrichum</taxon>
    </lineage>
</organism>
<sequence length="276" mass="29803">MFSQPPAASLFGCVAAVIVYYAWADATKDTLLRQPGWSTRIPHSTLRRQPAVQGSFQVQGPPLEGQDSKLRLGSHHSRMDSARPGPPGCRPSIAHAPLKKPVHGHHIGSDATSPNSEQELTLFCCAASFWAPKSKSTSTVAIQLPLDPCSPVRPTTPPRLLPRERAKPSQYCCQLPPIDHPVPSHQRSSACCSFLTSSSPSQSQGSPSPSKSLALPHLASPDPTEDRLDDSTVVDNLEAAIDFYSRSNWTLFDAEVPRVAALVDETNLSARSPSHH</sequence>
<evidence type="ECO:0000313" key="3">
    <source>
        <dbReference type="Proteomes" id="UP000176998"/>
    </source>
</evidence>
<dbReference type="Proteomes" id="UP000176998">
    <property type="component" value="Unassembled WGS sequence"/>
</dbReference>